<dbReference type="AlphaFoldDB" id="A0A2S4ZZU4"/>
<organism evidence="2 3">
    <name type="scientific">Solitalea longa</name>
    <dbReference type="NCBI Taxonomy" id="2079460"/>
    <lineage>
        <taxon>Bacteria</taxon>
        <taxon>Pseudomonadati</taxon>
        <taxon>Bacteroidota</taxon>
        <taxon>Sphingobacteriia</taxon>
        <taxon>Sphingobacteriales</taxon>
        <taxon>Sphingobacteriaceae</taxon>
        <taxon>Solitalea</taxon>
    </lineage>
</organism>
<name>A0A2S4ZZU4_9SPHI</name>
<comment type="caution">
    <text evidence="2">The sequence shown here is derived from an EMBL/GenBank/DDBJ whole genome shotgun (WGS) entry which is preliminary data.</text>
</comment>
<dbReference type="EMBL" id="PQVF01000011">
    <property type="protein sequence ID" value="POY35393.1"/>
    <property type="molecule type" value="Genomic_DNA"/>
</dbReference>
<evidence type="ECO:0000313" key="3">
    <source>
        <dbReference type="Proteomes" id="UP000236893"/>
    </source>
</evidence>
<accession>A0A2S4ZZU4</accession>
<keyword evidence="1" id="KW-0732">Signal</keyword>
<feature type="signal peptide" evidence="1">
    <location>
        <begin position="1"/>
        <end position="19"/>
    </location>
</feature>
<dbReference type="RefSeq" id="WP_103789998.1">
    <property type="nucleotide sequence ID" value="NZ_PQVF01000011.1"/>
</dbReference>
<evidence type="ECO:0000256" key="1">
    <source>
        <dbReference type="SAM" id="SignalP"/>
    </source>
</evidence>
<sequence length="217" mass="24879">MKKLSILLIFLLIQINSFSQDRTVVEKDYLISVPKKWISISKEFTNQLQKEKTQELRSYIIGFSKSDSTAQELPYLIASYVEIPGSENSLFREVLEIQRDVLKEKGFNVDFKIDSINYNFYTELKIHNTITYQGYSVGGNGTLFLNYYPASNSDEERILFQKILSSVKHNKKFLNKDTLLAEKQGYEKEAGKSAMLALVGLGSLTLISFIRKKSSKD</sequence>
<evidence type="ECO:0000313" key="2">
    <source>
        <dbReference type="EMBL" id="POY35393.1"/>
    </source>
</evidence>
<dbReference type="Proteomes" id="UP000236893">
    <property type="component" value="Unassembled WGS sequence"/>
</dbReference>
<protein>
    <submittedName>
        <fullName evidence="2">Uncharacterized protein</fullName>
    </submittedName>
</protein>
<feature type="chain" id="PRO_5015449412" evidence="1">
    <location>
        <begin position="20"/>
        <end position="217"/>
    </location>
</feature>
<keyword evidence="3" id="KW-1185">Reference proteome</keyword>
<gene>
    <name evidence="2" type="ORF">C3K47_15130</name>
</gene>
<reference evidence="2 3" key="1">
    <citation type="submission" date="2018-01" db="EMBL/GenBank/DDBJ databases">
        <authorList>
            <person name="Gaut B.S."/>
            <person name="Morton B.R."/>
            <person name="Clegg M.T."/>
            <person name="Duvall M.R."/>
        </authorList>
    </citation>
    <scope>NUCLEOTIDE SEQUENCE [LARGE SCALE GENOMIC DNA]</scope>
    <source>
        <strain evidence="2 3">HR-AV</strain>
    </source>
</reference>
<proteinExistence type="predicted"/>